<dbReference type="OrthoDB" id="2488735at2"/>
<evidence type="ECO:0000256" key="1">
    <source>
        <dbReference type="ARBA" id="ARBA00022737"/>
    </source>
</evidence>
<evidence type="ECO:0000259" key="3">
    <source>
        <dbReference type="Pfam" id="PF13229"/>
    </source>
</evidence>
<dbReference type="SMART" id="SM00710">
    <property type="entry name" value="PbH1"/>
    <property type="match status" value="14"/>
</dbReference>
<dbReference type="InterPro" id="IPR051550">
    <property type="entry name" value="SCF-Subunits/Alg-Epimerases"/>
</dbReference>
<keyword evidence="1" id="KW-0677">Repeat</keyword>
<gene>
    <name evidence="4" type="ORF">FRY98_03370</name>
</gene>
<feature type="region of interest" description="Disordered" evidence="2">
    <location>
        <begin position="1"/>
        <end position="27"/>
    </location>
</feature>
<dbReference type="PANTHER" id="PTHR22990:SF15">
    <property type="entry name" value="F-BOX ONLY PROTEIN 10"/>
    <property type="match status" value="1"/>
</dbReference>
<dbReference type="Gene3D" id="2.160.20.10">
    <property type="entry name" value="Single-stranded right-handed beta-helix, Pectin lyase-like"/>
    <property type="match status" value="2"/>
</dbReference>
<dbReference type="InterPro" id="IPR006626">
    <property type="entry name" value="PbH1"/>
</dbReference>
<comment type="caution">
    <text evidence="4">The sequence shown here is derived from an EMBL/GenBank/DDBJ whole genome shotgun (WGS) entry which is preliminary data.</text>
</comment>
<protein>
    <submittedName>
        <fullName evidence="4">Right-handed parallel beta-helix repeat-containing protein</fullName>
    </submittedName>
</protein>
<dbReference type="InterPro" id="IPR039448">
    <property type="entry name" value="Beta_helix"/>
</dbReference>
<dbReference type="AlphaFoldDB" id="A0A5D0CXM3"/>
<dbReference type="PANTHER" id="PTHR22990">
    <property type="entry name" value="F-BOX ONLY PROTEIN"/>
    <property type="match status" value="1"/>
</dbReference>
<dbReference type="InterPro" id="IPR012334">
    <property type="entry name" value="Pectin_lyas_fold"/>
</dbReference>
<feature type="domain" description="Right handed beta helix" evidence="3">
    <location>
        <begin position="493"/>
        <end position="595"/>
    </location>
</feature>
<dbReference type="Pfam" id="PF13229">
    <property type="entry name" value="Beta_helix"/>
    <property type="match status" value="2"/>
</dbReference>
<organism evidence="4 5">
    <name type="scientific">Paenibacillus faecis</name>
    <dbReference type="NCBI Taxonomy" id="862114"/>
    <lineage>
        <taxon>Bacteria</taxon>
        <taxon>Bacillati</taxon>
        <taxon>Bacillota</taxon>
        <taxon>Bacilli</taxon>
        <taxon>Bacillales</taxon>
        <taxon>Paenibacillaceae</taxon>
        <taxon>Paenibacillus</taxon>
    </lineage>
</organism>
<dbReference type="InterPro" id="IPR011050">
    <property type="entry name" value="Pectin_lyase_fold/virulence"/>
</dbReference>
<evidence type="ECO:0000313" key="4">
    <source>
        <dbReference type="EMBL" id="TYA14731.1"/>
    </source>
</evidence>
<proteinExistence type="predicted"/>
<feature type="domain" description="Right handed beta helix" evidence="3">
    <location>
        <begin position="353"/>
        <end position="483"/>
    </location>
</feature>
<accession>A0A5D0CXM3</accession>
<name>A0A5D0CXM3_9BACL</name>
<evidence type="ECO:0000256" key="2">
    <source>
        <dbReference type="SAM" id="MobiDB-lite"/>
    </source>
</evidence>
<dbReference type="SUPFAM" id="SSF51126">
    <property type="entry name" value="Pectin lyase-like"/>
    <property type="match status" value="3"/>
</dbReference>
<reference evidence="4 5" key="1">
    <citation type="submission" date="2019-08" db="EMBL/GenBank/DDBJ databases">
        <title>Genome sequencing of Paenibacillus faecis DSM 23593(T).</title>
        <authorList>
            <person name="Kook J.-K."/>
            <person name="Park S.-N."/>
            <person name="Lim Y.K."/>
        </authorList>
    </citation>
    <scope>NUCLEOTIDE SEQUENCE [LARGE SCALE GENOMIC DNA]</scope>
    <source>
        <strain evidence="4 5">DSM 23593</strain>
    </source>
</reference>
<evidence type="ECO:0000313" key="5">
    <source>
        <dbReference type="Proteomes" id="UP000325218"/>
    </source>
</evidence>
<keyword evidence="5" id="KW-1185">Reference proteome</keyword>
<dbReference type="EMBL" id="VSDO01000001">
    <property type="protein sequence ID" value="TYA14731.1"/>
    <property type="molecule type" value="Genomic_DNA"/>
</dbReference>
<sequence length="633" mass="67988">MEFPDFLNGHNANKPKSTGKKQGGTMMNNEFENKTAQATAMTTTCYVIDPAQWGIKTNGTDAVKTTEGLNKAIAHAKSAGYNEAFIPKGTYMIQGVGTLFPNTPEKGGGIVVPSHMKLTLDHEAELKVEPNAARGYSCIYLRKVENVTISGGIITGDLDQHDFSKLPDSTQEYGFGIYVHGGKRVTIENMKIRKCTGDCVFLGSVGLMGVDPDYDEPKLVTVRNCSLDGARRNNISITAGEGVFVENNEITNAGTVKGTKPMAGIDIEGYGEGDIDYEKPRKVVIRGNLFRGNLEASVLNFSGYEVVIEGNHSDSTLSYSNGTDTIISNNVLVRTDKTKVAILGDRVSNGFDGNNVTITGNTIKGFSSGIDARGKDVVVTGNAVSHLGEGTGIGVYRAENVLIADNIVHRGAGVPYKVDESNDVQFLNNKALHSERFGLELDKSTNVVLRGNSFGQCKGGISIKNWGGKETSVFAEGNYIDCSSYTGKQAHYAISFDKNSHVTLKGNYILGSRSVAIYGESSAGKTVKITENEISDTASTSAIQIKGGQRAEIIGNRITFKRTDNTGYGISLTDDAEDAIIAQNTIYSNTDKSISNAIVTEKAKRTKVLNNLLIKGSMFLNKDTDTNIGNTMV</sequence>
<dbReference type="Proteomes" id="UP000325218">
    <property type="component" value="Unassembled WGS sequence"/>
</dbReference>